<proteinExistence type="predicted"/>
<keyword evidence="2" id="KW-1185">Reference proteome</keyword>
<sequence>MGRDSRFKRQLTEVVEERAEDFEITLDQALSVIEEQGGEITKVRRLSKDNGVQYAVVHYTWEPPAICADL</sequence>
<dbReference type="AlphaFoldDB" id="A0A6H2GZQ1"/>
<reference evidence="1 2" key="1">
    <citation type="submission" date="2020-04" db="EMBL/GenBank/DDBJ databases">
        <title>Novel Paenibacillus strain UniB2 isolated from commercial digestive syrup.</title>
        <authorList>
            <person name="Thorat V."/>
            <person name="Kirdat K."/>
            <person name="Tiwarekar B."/>
            <person name="Yadav A."/>
        </authorList>
    </citation>
    <scope>NUCLEOTIDE SEQUENCE [LARGE SCALE GENOMIC DNA]</scope>
    <source>
        <strain evidence="1 2">UniB2</strain>
    </source>
</reference>
<organism evidence="1 2">
    <name type="scientific">Paenibacillus albicereus</name>
    <dbReference type="NCBI Taxonomy" id="2726185"/>
    <lineage>
        <taxon>Bacteria</taxon>
        <taxon>Bacillati</taxon>
        <taxon>Bacillota</taxon>
        <taxon>Bacilli</taxon>
        <taxon>Bacillales</taxon>
        <taxon>Paenibacillaceae</taxon>
        <taxon>Paenibacillus</taxon>
    </lineage>
</organism>
<dbReference type="KEGG" id="palr:HGI30_15955"/>
<dbReference type="RefSeq" id="WP_168908463.1">
    <property type="nucleotide sequence ID" value="NZ_CP051428.1"/>
</dbReference>
<evidence type="ECO:0000313" key="2">
    <source>
        <dbReference type="Proteomes" id="UP000502136"/>
    </source>
</evidence>
<protein>
    <submittedName>
        <fullName evidence="1">Uncharacterized protein</fullName>
    </submittedName>
</protein>
<name>A0A6H2GZQ1_9BACL</name>
<dbReference type="EMBL" id="CP051428">
    <property type="protein sequence ID" value="QJC52914.1"/>
    <property type="molecule type" value="Genomic_DNA"/>
</dbReference>
<dbReference type="Proteomes" id="UP000502136">
    <property type="component" value="Chromosome"/>
</dbReference>
<gene>
    <name evidence="1" type="ORF">HGI30_15955</name>
</gene>
<evidence type="ECO:0000313" key="1">
    <source>
        <dbReference type="EMBL" id="QJC52914.1"/>
    </source>
</evidence>
<accession>A0A6H2GZQ1</accession>